<dbReference type="InterPro" id="IPR002734">
    <property type="entry name" value="RibDG_C"/>
</dbReference>
<gene>
    <name evidence="2" type="ORF">L5G33_02135</name>
</gene>
<keyword evidence="3" id="KW-1185">Reference proteome</keyword>
<proteinExistence type="predicted"/>
<dbReference type="Gene3D" id="3.40.430.10">
    <property type="entry name" value="Dihydrofolate Reductase, subunit A"/>
    <property type="match status" value="1"/>
</dbReference>
<dbReference type="PANTHER" id="PTHR38011:SF11">
    <property type="entry name" value="2,5-DIAMINO-6-RIBOSYLAMINO-4(3H)-PYRIMIDINONE 5'-PHOSPHATE REDUCTASE"/>
    <property type="match status" value="1"/>
</dbReference>
<dbReference type="RefSeq" id="WP_236996481.1">
    <property type="nucleotide sequence ID" value="NZ_JAKKOR010000001.1"/>
</dbReference>
<organism evidence="2 3">
    <name type="scientific">Gordonia liuliyuniae</name>
    <dbReference type="NCBI Taxonomy" id="2911517"/>
    <lineage>
        <taxon>Bacteria</taxon>
        <taxon>Bacillati</taxon>
        <taxon>Actinomycetota</taxon>
        <taxon>Actinomycetes</taxon>
        <taxon>Mycobacteriales</taxon>
        <taxon>Gordoniaceae</taxon>
        <taxon>Gordonia</taxon>
    </lineage>
</organism>
<dbReference type="EMBL" id="JAKKOR010000001">
    <property type="protein sequence ID" value="MCF8587264.1"/>
    <property type="molecule type" value="Genomic_DNA"/>
</dbReference>
<feature type="domain" description="Bacterial bifunctional deaminase-reductase C-terminal" evidence="1">
    <location>
        <begin position="108"/>
        <end position="153"/>
    </location>
</feature>
<dbReference type="Proteomes" id="UP001200110">
    <property type="component" value="Unassembled WGS sequence"/>
</dbReference>
<evidence type="ECO:0000313" key="2">
    <source>
        <dbReference type="EMBL" id="MCF8587264.1"/>
    </source>
</evidence>
<reference evidence="2 3" key="1">
    <citation type="submission" date="2022-01" db="EMBL/GenBank/DDBJ databases">
        <authorList>
            <person name="Huang Y."/>
        </authorList>
    </citation>
    <scope>NUCLEOTIDE SEQUENCE [LARGE SCALE GENOMIC DNA]</scope>
    <source>
        <strain evidence="2 3">HY366</strain>
    </source>
</reference>
<evidence type="ECO:0000313" key="3">
    <source>
        <dbReference type="Proteomes" id="UP001200110"/>
    </source>
</evidence>
<protein>
    <submittedName>
        <fullName evidence="2">Dihydrofolate reductase family protein</fullName>
    </submittedName>
</protein>
<accession>A0ABS9INX6</accession>
<dbReference type="SUPFAM" id="SSF53597">
    <property type="entry name" value="Dihydrofolate reductase-like"/>
    <property type="match status" value="1"/>
</dbReference>
<sequence length="180" mass="19832">MTAYIYYTASTMDGFLADENDSLDWLLTQPIDDDGPFSIDELMSSTGAIVMGRTTYQWVVDHIAESGEPWPYADYPTFLFTHRGVDVVDPSIETLSGKPSEHRARLEAAAGEKNIWVVGGGDLAAQFAESAMLDELVVSYAPATVGSGRPLFTRAFDFELLETGHNRAFLIGRYRVVGPR</sequence>
<dbReference type="Pfam" id="PF01872">
    <property type="entry name" value="RibD_C"/>
    <property type="match status" value="1"/>
</dbReference>
<comment type="caution">
    <text evidence="2">The sequence shown here is derived from an EMBL/GenBank/DDBJ whole genome shotgun (WGS) entry which is preliminary data.</text>
</comment>
<evidence type="ECO:0000259" key="1">
    <source>
        <dbReference type="Pfam" id="PF01872"/>
    </source>
</evidence>
<name>A0ABS9INX6_9ACTN</name>
<dbReference type="PANTHER" id="PTHR38011">
    <property type="entry name" value="DIHYDROFOLATE REDUCTASE FAMILY PROTEIN (AFU_ORTHOLOGUE AFUA_8G06820)"/>
    <property type="match status" value="1"/>
</dbReference>
<dbReference type="InterPro" id="IPR024072">
    <property type="entry name" value="DHFR-like_dom_sf"/>
</dbReference>
<dbReference type="InterPro" id="IPR050765">
    <property type="entry name" value="Riboflavin_Biosynth_HTPR"/>
</dbReference>